<comment type="similarity">
    <text evidence="1">Belongs to the short-chain dehydrogenases/reductases (SDR) family.</text>
</comment>
<dbReference type="PRINTS" id="PR00081">
    <property type="entry name" value="GDHRDH"/>
</dbReference>
<dbReference type="GO" id="GO:0016491">
    <property type="term" value="F:oxidoreductase activity"/>
    <property type="evidence" value="ECO:0007669"/>
    <property type="project" value="UniProtKB-KW"/>
</dbReference>
<dbReference type="InterPro" id="IPR020904">
    <property type="entry name" value="Sc_DH/Rdtase_CS"/>
</dbReference>
<protein>
    <submittedName>
        <fullName evidence="3">SDR family oxidoreductase</fullName>
    </submittedName>
</protein>
<dbReference type="EMBL" id="JAAVJD010000101">
    <property type="protein sequence ID" value="NJQ06680.1"/>
    <property type="molecule type" value="Genomic_DNA"/>
</dbReference>
<reference evidence="3 4" key="1">
    <citation type="submission" date="2020-03" db="EMBL/GenBank/DDBJ databases">
        <title>Draft genome of Streptomyces sp. ventii, isolated from the Axial Seamount in the Pacific Ocean, and resequencing of the two type strains Streptomyces lonarensis strain NCL 716 and Streptomyces bohaiensis strain 11A07.</title>
        <authorList>
            <person name="Loughran R.M."/>
            <person name="Pfannmuller K.M."/>
            <person name="Wasson B.J."/>
            <person name="Deadmond M.C."/>
            <person name="Paddock B.E."/>
            <person name="Koyack M.J."/>
            <person name="Gallegos D.A."/>
            <person name="Mitchell E.A."/>
            <person name="Ushijima B."/>
            <person name="Saw J.H."/>
            <person name="Mcphail K.L."/>
            <person name="Videau P."/>
        </authorList>
    </citation>
    <scope>NUCLEOTIDE SEQUENCE [LARGE SCALE GENOMIC DNA]</scope>
    <source>
        <strain evidence="3 4">NCL716</strain>
    </source>
</reference>
<dbReference type="PANTHER" id="PTHR24321">
    <property type="entry name" value="DEHYDROGENASES, SHORT CHAIN"/>
    <property type="match status" value="1"/>
</dbReference>
<gene>
    <name evidence="3" type="ORF">HCN56_14070</name>
</gene>
<dbReference type="Gene3D" id="3.40.50.720">
    <property type="entry name" value="NAD(P)-binding Rossmann-like Domain"/>
    <property type="match status" value="1"/>
</dbReference>
<dbReference type="CDD" id="cd05233">
    <property type="entry name" value="SDR_c"/>
    <property type="match status" value="1"/>
</dbReference>
<dbReference type="FunFam" id="3.40.50.720:FF:000084">
    <property type="entry name" value="Short-chain dehydrogenase reductase"/>
    <property type="match status" value="1"/>
</dbReference>
<organism evidence="3 4">
    <name type="scientific">Streptomyces lonarensis</name>
    <dbReference type="NCBI Taxonomy" id="700599"/>
    <lineage>
        <taxon>Bacteria</taxon>
        <taxon>Bacillati</taxon>
        <taxon>Actinomycetota</taxon>
        <taxon>Actinomycetes</taxon>
        <taxon>Kitasatosporales</taxon>
        <taxon>Streptomycetaceae</taxon>
        <taxon>Streptomyces</taxon>
    </lineage>
</organism>
<dbReference type="PROSITE" id="PS00061">
    <property type="entry name" value="ADH_SHORT"/>
    <property type="match status" value="1"/>
</dbReference>
<evidence type="ECO:0000256" key="1">
    <source>
        <dbReference type="ARBA" id="ARBA00006484"/>
    </source>
</evidence>
<evidence type="ECO:0000256" key="2">
    <source>
        <dbReference type="ARBA" id="ARBA00023002"/>
    </source>
</evidence>
<dbReference type="InterPro" id="IPR036291">
    <property type="entry name" value="NAD(P)-bd_dom_sf"/>
</dbReference>
<proteinExistence type="inferred from homology"/>
<keyword evidence="2" id="KW-0560">Oxidoreductase</keyword>
<dbReference type="Proteomes" id="UP000578686">
    <property type="component" value="Unassembled WGS sequence"/>
</dbReference>
<dbReference type="SUPFAM" id="SSF51735">
    <property type="entry name" value="NAD(P)-binding Rossmann-fold domains"/>
    <property type="match status" value="1"/>
</dbReference>
<keyword evidence="4" id="KW-1185">Reference proteome</keyword>
<evidence type="ECO:0000313" key="3">
    <source>
        <dbReference type="EMBL" id="NJQ06680.1"/>
    </source>
</evidence>
<dbReference type="PANTHER" id="PTHR24321:SF14">
    <property type="entry name" value="SHORT-CHAIN TYPE DEHYDROGENASE_REDUCTASE BLR2146-RELATED"/>
    <property type="match status" value="1"/>
</dbReference>
<name>A0A7X6D1X8_9ACTN</name>
<dbReference type="InterPro" id="IPR002347">
    <property type="entry name" value="SDR_fam"/>
</dbReference>
<sequence>MVTSRAAGTGPAARGVVVTGAASGIGRATALRFAALGRPVLAVDIDPEGTDRTVAGARRAGGRAAGLCGDLTDPAVVSEVVDRAVSEFGGIGVLVNNAGVMDRMSAVHETEDAEWDRVMAVDLTAPFRLTRAALPHMLEAGSGVLVFTGSEAGLRGGAAGAAYTAAKHGVAGLVRNLAVTYRSRGIRANAVAPGPVRTGMRVSPRPGADGPSVVGPLVAAGSGRLGDPEELAAVIVFLASDEASFINGAVLPVDDGWSAV</sequence>
<dbReference type="Pfam" id="PF13561">
    <property type="entry name" value="adh_short_C2"/>
    <property type="match status" value="1"/>
</dbReference>
<evidence type="ECO:0000313" key="4">
    <source>
        <dbReference type="Proteomes" id="UP000578686"/>
    </source>
</evidence>
<dbReference type="AlphaFoldDB" id="A0A7X6D1X8"/>
<dbReference type="PRINTS" id="PR00080">
    <property type="entry name" value="SDRFAMILY"/>
</dbReference>
<comment type="caution">
    <text evidence="3">The sequence shown here is derived from an EMBL/GenBank/DDBJ whole genome shotgun (WGS) entry which is preliminary data.</text>
</comment>
<accession>A0A7X6D1X8</accession>